<sequence>MLIAPYLTGLAQGAYRALSNEDARSCERVKAAILDALDVTPETFRRRFRGKTYPPGARPRAVAQELKDLAWRWLQPGQHTAAELAEQVIKEHFIHILPPRGRAWVLRHQPASLQAAVGLMEDFLAAEGSGGSGLSFGTREPIASPGALPRAEASSTGPTQGTPERRRLVLSCWCPSVTGEPRRPWPRSPRGFTGREYIRTSRPTACPVRTVNWRPQPGYPELHSFPCQSSRPRLNG</sequence>
<evidence type="ECO:0000313" key="3">
    <source>
        <dbReference type="Ensembl" id="ENSPCEP00000017365.1"/>
    </source>
</evidence>
<accession>A0A8C8SC06</accession>
<feature type="domain" description="SCAN box" evidence="2">
    <location>
        <begin position="45"/>
        <end position="123"/>
    </location>
</feature>
<dbReference type="Ensembl" id="ENSPCET00000017974.1">
    <property type="protein sequence ID" value="ENSPCEP00000017365.1"/>
    <property type="gene ID" value="ENSPCEG00000013651.1"/>
</dbReference>
<dbReference type="InterPro" id="IPR038269">
    <property type="entry name" value="SCAN_sf"/>
</dbReference>
<reference evidence="3" key="2">
    <citation type="submission" date="2025-09" db="UniProtKB">
        <authorList>
            <consortium name="Ensembl"/>
        </authorList>
    </citation>
    <scope>IDENTIFICATION</scope>
</reference>
<dbReference type="AlphaFoldDB" id="A0A8C8SC06"/>
<keyword evidence="4" id="KW-1185">Reference proteome</keyword>
<evidence type="ECO:0000259" key="2">
    <source>
        <dbReference type="PROSITE" id="PS50804"/>
    </source>
</evidence>
<reference evidence="3" key="1">
    <citation type="submission" date="2025-08" db="UniProtKB">
        <authorList>
            <consortium name="Ensembl"/>
        </authorList>
    </citation>
    <scope>IDENTIFICATION</scope>
</reference>
<dbReference type="InterPro" id="IPR003309">
    <property type="entry name" value="SCAN_dom"/>
</dbReference>
<evidence type="ECO:0000313" key="4">
    <source>
        <dbReference type="Proteomes" id="UP000694393"/>
    </source>
</evidence>
<name>A0A8C8SC06_9SAUR</name>
<evidence type="ECO:0000256" key="1">
    <source>
        <dbReference type="SAM" id="MobiDB-lite"/>
    </source>
</evidence>
<dbReference type="SUPFAM" id="SSF47353">
    <property type="entry name" value="Retrovirus capsid dimerization domain-like"/>
    <property type="match status" value="1"/>
</dbReference>
<dbReference type="PANTHER" id="PTHR46888:SF1">
    <property type="entry name" value="RIBONUCLEASE H"/>
    <property type="match status" value="1"/>
</dbReference>
<proteinExistence type="predicted"/>
<dbReference type="Proteomes" id="UP000694393">
    <property type="component" value="Unplaced"/>
</dbReference>
<dbReference type="PROSITE" id="PS50804">
    <property type="entry name" value="SCAN_BOX"/>
    <property type="match status" value="1"/>
</dbReference>
<feature type="compositionally biased region" description="Polar residues" evidence="1">
    <location>
        <begin position="226"/>
        <end position="236"/>
    </location>
</feature>
<dbReference type="Pfam" id="PF02023">
    <property type="entry name" value="SCAN"/>
    <property type="match status" value="1"/>
</dbReference>
<protein>
    <recommendedName>
        <fullName evidence="2">SCAN box domain-containing protein</fullName>
    </recommendedName>
</protein>
<dbReference type="Gene3D" id="1.10.4020.10">
    <property type="entry name" value="DNA breaking-rejoining enzymes"/>
    <property type="match status" value="1"/>
</dbReference>
<feature type="compositionally biased region" description="Polar residues" evidence="1">
    <location>
        <begin position="153"/>
        <end position="162"/>
    </location>
</feature>
<feature type="region of interest" description="Disordered" evidence="1">
    <location>
        <begin position="135"/>
        <end position="164"/>
    </location>
</feature>
<organism evidence="3 4">
    <name type="scientific">Pelusios castaneus</name>
    <name type="common">West African mud turtle</name>
    <dbReference type="NCBI Taxonomy" id="367368"/>
    <lineage>
        <taxon>Eukaryota</taxon>
        <taxon>Metazoa</taxon>
        <taxon>Chordata</taxon>
        <taxon>Craniata</taxon>
        <taxon>Vertebrata</taxon>
        <taxon>Euteleostomi</taxon>
        <taxon>Archelosauria</taxon>
        <taxon>Testudinata</taxon>
        <taxon>Testudines</taxon>
        <taxon>Pleurodira</taxon>
        <taxon>Pelomedusidae</taxon>
        <taxon>Pelusios</taxon>
    </lineage>
</organism>
<dbReference type="PANTHER" id="PTHR46888">
    <property type="entry name" value="ZINC KNUCKLE DOMAINCONTAINING PROTEIN-RELATED"/>
    <property type="match status" value="1"/>
</dbReference>
<dbReference type="SMART" id="SM00431">
    <property type="entry name" value="SCAN"/>
    <property type="match status" value="1"/>
</dbReference>
<feature type="region of interest" description="Disordered" evidence="1">
    <location>
        <begin position="217"/>
        <end position="236"/>
    </location>
</feature>